<reference evidence="3 4" key="1">
    <citation type="submission" date="2023-04" db="EMBL/GenBank/DDBJ databases">
        <title>Complete genome sequence of Alisedimentitalea scapharcae.</title>
        <authorList>
            <person name="Rong J.-C."/>
            <person name="Yi M.-L."/>
            <person name="Zhao Q."/>
        </authorList>
    </citation>
    <scope>NUCLEOTIDE SEQUENCE [LARGE SCALE GENOMIC DNA]</scope>
    <source>
        <strain evidence="3 4">KCTC 42119</strain>
        <plasmid evidence="3 4">unnamed2</plasmid>
    </source>
</reference>
<sequence>MITNAITSNIKMDKKQLKALMRRSDRPGLIYLISWVALLVVTGIPVLLSVGSWGFVPAILLYSGCFAVSAYALSHECAHGTAFRTRWLNEAVFWITSLLYYEEPLHRRYSHASHHTHTWIEGEDNQMPYAPIPLTFAGWVEEILGLGLYWHQTKMFVLHSLGIFSDNVKRVTPVSELPRMQRNTQICVAIYVGLAVVSIYAGWMWPVYLIVLPRVLGGPIMNAFILMQHVEMAENQPNIVQSTRSFRTNWFFQFLYFNMNHHIEHHLFPTVPFHALPDLSDKLGDQLPAPDPGFLSTHWEVLKVTIRRSLGRNDRSAKIRQAFSDDLTGAENDRSMA</sequence>
<geneLocation type="plasmid" evidence="3 4">
    <name>unnamed2</name>
</geneLocation>
<dbReference type="InterPro" id="IPR005804">
    <property type="entry name" value="FA_desaturase_dom"/>
</dbReference>
<proteinExistence type="predicted"/>
<dbReference type="EC" id="1.14.19.-" evidence="3"/>
<keyword evidence="1" id="KW-0472">Membrane</keyword>
<organism evidence="3 4">
    <name type="scientific">Aliisedimentitalea scapharcae</name>
    <dbReference type="NCBI Taxonomy" id="1524259"/>
    <lineage>
        <taxon>Bacteria</taxon>
        <taxon>Pseudomonadati</taxon>
        <taxon>Pseudomonadota</taxon>
        <taxon>Alphaproteobacteria</taxon>
        <taxon>Rhodobacterales</taxon>
        <taxon>Roseobacteraceae</taxon>
        <taxon>Aliisedimentitalea</taxon>
    </lineage>
</organism>
<keyword evidence="1" id="KW-1133">Transmembrane helix</keyword>
<dbReference type="GO" id="GO:0016491">
    <property type="term" value="F:oxidoreductase activity"/>
    <property type="evidence" value="ECO:0007669"/>
    <property type="project" value="UniProtKB-KW"/>
</dbReference>
<keyword evidence="3" id="KW-0560">Oxidoreductase</keyword>
<evidence type="ECO:0000256" key="1">
    <source>
        <dbReference type="SAM" id="Phobius"/>
    </source>
</evidence>
<name>A0ABZ2Y108_9RHOB</name>
<dbReference type="PANTHER" id="PTHR19353:SF19">
    <property type="entry name" value="DELTA(5) FATTY ACID DESATURASE C-RELATED"/>
    <property type="match status" value="1"/>
</dbReference>
<dbReference type="Proteomes" id="UP001623232">
    <property type="component" value="Plasmid unnamed2"/>
</dbReference>
<evidence type="ECO:0000313" key="3">
    <source>
        <dbReference type="EMBL" id="WZK91329.1"/>
    </source>
</evidence>
<evidence type="ECO:0000259" key="2">
    <source>
        <dbReference type="Pfam" id="PF00487"/>
    </source>
</evidence>
<dbReference type="RefSeq" id="WP_343211553.1">
    <property type="nucleotide sequence ID" value="NZ_CP123586.1"/>
</dbReference>
<evidence type="ECO:0000313" key="4">
    <source>
        <dbReference type="Proteomes" id="UP001623232"/>
    </source>
</evidence>
<dbReference type="InterPro" id="IPR012171">
    <property type="entry name" value="Fatty_acid_desaturase"/>
</dbReference>
<dbReference type="Pfam" id="PF00487">
    <property type="entry name" value="FA_desaturase"/>
    <property type="match status" value="1"/>
</dbReference>
<protein>
    <submittedName>
        <fullName evidence="3">Fatty acid desaturase</fullName>
        <ecNumber evidence="3">1.14.19.-</ecNumber>
    </submittedName>
</protein>
<feature type="transmembrane region" description="Helical" evidence="1">
    <location>
        <begin position="28"/>
        <end position="48"/>
    </location>
</feature>
<feature type="transmembrane region" description="Helical" evidence="1">
    <location>
        <begin position="186"/>
        <end position="203"/>
    </location>
</feature>
<keyword evidence="1" id="KW-0812">Transmembrane</keyword>
<feature type="transmembrane region" description="Helical" evidence="1">
    <location>
        <begin position="54"/>
        <end position="74"/>
    </location>
</feature>
<gene>
    <name evidence="3" type="ORF">QEZ52_22270</name>
</gene>
<keyword evidence="4" id="KW-1185">Reference proteome</keyword>
<feature type="domain" description="Fatty acid desaturase" evidence="2">
    <location>
        <begin position="52"/>
        <end position="292"/>
    </location>
</feature>
<dbReference type="PANTHER" id="PTHR19353">
    <property type="entry name" value="FATTY ACID DESATURASE 2"/>
    <property type="match status" value="1"/>
</dbReference>
<keyword evidence="3" id="KW-0614">Plasmid</keyword>
<dbReference type="EMBL" id="CP123586">
    <property type="protein sequence ID" value="WZK91329.1"/>
    <property type="molecule type" value="Genomic_DNA"/>
</dbReference>
<accession>A0ABZ2Y108</accession>